<dbReference type="HOGENOM" id="CLU_2802212_0_0_2"/>
<evidence type="ECO:0000313" key="2">
    <source>
        <dbReference type="EMBL" id="AGB02433.1"/>
    </source>
</evidence>
<proteinExistence type="predicted"/>
<dbReference type="InParanoid" id="L0HGI0"/>
<name>L0HGI0_METFS</name>
<sequence length="67" mass="7528">MNGSVLDTPCAGIHSLPESPFFERHPSGHASGPGGVEDWVGEKGRIQERNADRIRVFTFYTIDHDWF</sequence>
<dbReference type="AlphaFoldDB" id="L0HGI0"/>
<accession>L0HGI0</accession>
<protein>
    <submittedName>
        <fullName evidence="2">Uncharacterized protein</fullName>
    </submittedName>
</protein>
<reference evidence="3" key="1">
    <citation type="submission" date="2011-12" db="EMBL/GenBank/DDBJ databases">
        <title>Complete sequence of Methanoregula formicicum SMSP.</title>
        <authorList>
            <person name="Lucas S."/>
            <person name="Han J."/>
            <person name="Lapidus A."/>
            <person name="Cheng J.-F."/>
            <person name="Goodwin L."/>
            <person name="Pitluck S."/>
            <person name="Peters L."/>
            <person name="Ovchinnikova G."/>
            <person name="Teshima H."/>
            <person name="Detter J.C."/>
            <person name="Han C."/>
            <person name="Tapia R."/>
            <person name="Land M."/>
            <person name="Hauser L."/>
            <person name="Kyrpides N."/>
            <person name="Ivanova N."/>
            <person name="Pagani I."/>
            <person name="Imachi H."/>
            <person name="Tamaki H."/>
            <person name="Sekiguchi Y."/>
            <person name="Kamagata Y."/>
            <person name="Cadillo-Quiroz H."/>
            <person name="Zinder S."/>
            <person name="Liu W.-T."/>
            <person name="Woyke T."/>
        </authorList>
    </citation>
    <scope>NUCLEOTIDE SEQUENCE [LARGE SCALE GENOMIC DNA]</scope>
    <source>
        <strain evidence="3">DSM 22288 / NBRC 105244 / SMSP</strain>
    </source>
</reference>
<dbReference type="EMBL" id="CP003167">
    <property type="protein sequence ID" value="AGB02433.1"/>
    <property type="molecule type" value="Genomic_DNA"/>
</dbReference>
<dbReference type="Proteomes" id="UP000010824">
    <property type="component" value="Chromosome"/>
</dbReference>
<keyword evidence="3" id="KW-1185">Reference proteome</keyword>
<gene>
    <name evidence="2" type="ordered locus">Metfor_1395</name>
</gene>
<evidence type="ECO:0000313" key="3">
    <source>
        <dbReference type="Proteomes" id="UP000010824"/>
    </source>
</evidence>
<evidence type="ECO:0000256" key="1">
    <source>
        <dbReference type="SAM" id="MobiDB-lite"/>
    </source>
</evidence>
<dbReference type="KEGG" id="mfo:Metfor_1395"/>
<organism evidence="2 3">
    <name type="scientific">Methanoregula formicica (strain DSM 22288 / NBRC 105244 / SMSP)</name>
    <dbReference type="NCBI Taxonomy" id="593750"/>
    <lineage>
        <taxon>Archaea</taxon>
        <taxon>Methanobacteriati</taxon>
        <taxon>Methanobacteriota</taxon>
        <taxon>Stenosarchaea group</taxon>
        <taxon>Methanomicrobia</taxon>
        <taxon>Methanomicrobiales</taxon>
        <taxon>Methanoregulaceae</taxon>
        <taxon>Methanoregula</taxon>
    </lineage>
</organism>
<reference evidence="2 3" key="2">
    <citation type="journal article" date="2014" name="Genome Announc.">
        <title>Complete Genome Sequence of Methanoregula formicica SMSPT, a Mesophilic Hydrogenotrophic Methanogen Isolated from a Methanogenic Upflow Anaerobic Sludge Blanket Reactor.</title>
        <authorList>
            <person name="Yamamoto K."/>
            <person name="Tamaki H."/>
            <person name="Cadillo-Quiroz H."/>
            <person name="Imachi H."/>
            <person name="Kyrpides N."/>
            <person name="Woyke T."/>
            <person name="Goodwin L."/>
            <person name="Zinder S.H."/>
            <person name="Kamagata Y."/>
            <person name="Liu W.T."/>
        </authorList>
    </citation>
    <scope>NUCLEOTIDE SEQUENCE [LARGE SCALE GENOMIC DNA]</scope>
    <source>
        <strain evidence="3">DSM 22288 / NBRC 105244 / SMSP</strain>
    </source>
</reference>
<feature type="region of interest" description="Disordered" evidence="1">
    <location>
        <begin position="17"/>
        <end position="39"/>
    </location>
</feature>